<feature type="coiled-coil region" evidence="5">
    <location>
        <begin position="96"/>
        <end position="185"/>
    </location>
</feature>
<name>A0ABV0PNR0_9TELE</name>
<accession>A0ABV0PNR0</accession>
<dbReference type="InterPro" id="IPR037579">
    <property type="entry name" value="FIB_ANG-like"/>
</dbReference>
<keyword evidence="5" id="KW-0175">Coiled coil</keyword>
<keyword evidence="3" id="KW-1015">Disulfide bond</keyword>
<protein>
    <recommendedName>
        <fullName evidence="7">Fibrinogen C-terminal domain-containing protein</fullName>
    </recommendedName>
</protein>
<organism evidence="8 9">
    <name type="scientific">Goodea atripinnis</name>
    <dbReference type="NCBI Taxonomy" id="208336"/>
    <lineage>
        <taxon>Eukaryota</taxon>
        <taxon>Metazoa</taxon>
        <taxon>Chordata</taxon>
        <taxon>Craniata</taxon>
        <taxon>Vertebrata</taxon>
        <taxon>Euteleostomi</taxon>
        <taxon>Actinopterygii</taxon>
        <taxon>Neopterygii</taxon>
        <taxon>Teleostei</taxon>
        <taxon>Neoteleostei</taxon>
        <taxon>Acanthomorphata</taxon>
        <taxon>Ovalentaria</taxon>
        <taxon>Atherinomorphae</taxon>
        <taxon>Cyprinodontiformes</taxon>
        <taxon>Goodeidae</taxon>
        <taxon>Goodea</taxon>
    </lineage>
</organism>
<dbReference type="InterPro" id="IPR002181">
    <property type="entry name" value="Fibrinogen_a/b/g_C_dom"/>
</dbReference>
<keyword evidence="6" id="KW-0732">Signal</keyword>
<evidence type="ECO:0000256" key="1">
    <source>
        <dbReference type="ARBA" id="ARBA00004613"/>
    </source>
</evidence>
<feature type="domain" description="Fibrinogen C-terminal" evidence="7">
    <location>
        <begin position="243"/>
        <end position="321"/>
    </location>
</feature>
<evidence type="ECO:0000256" key="3">
    <source>
        <dbReference type="ARBA" id="ARBA00023157"/>
    </source>
</evidence>
<dbReference type="InterPro" id="IPR014716">
    <property type="entry name" value="Fibrinogen_a/b/g_C_1"/>
</dbReference>
<keyword evidence="9" id="KW-1185">Reference proteome</keyword>
<dbReference type="EMBL" id="JAHRIO010081059">
    <property type="protein sequence ID" value="MEQ2185133.1"/>
    <property type="molecule type" value="Genomic_DNA"/>
</dbReference>
<sequence length="321" mass="36143">MRITAVTIYFFLVVASVPVFCNTSEPPVFHLEAPPESRSLFAPLDDVRLLSNGLLQLGQSMREFVQKTKGQINTIFQKLNIFDRSFIQLSTLAGEIKEGEEELKQTTVLLNTHNEEIKELSEKISSKLESILQEKSQLLNKVNSLEEKLSRLSVGLLTITQVAEINSLREVIQRQEQSIANLLEAMVEQGRHLNHQTRKIKLLEEKLAANTSAQETFEKMAEISKCALPTPTPYLTSGNSSTTMMSDFPSDCSELFDRGERANGIYAIKPNGSEPFMAFCDMSRGHGATVIQQRRDGSINFDEPWEKYENGFGDLQCKTLF</sequence>
<evidence type="ECO:0000313" key="8">
    <source>
        <dbReference type="EMBL" id="MEQ2185133.1"/>
    </source>
</evidence>
<comment type="subcellular location">
    <subcellularLocation>
        <location evidence="1">Secreted</location>
    </subcellularLocation>
</comment>
<dbReference type="Pfam" id="PF00147">
    <property type="entry name" value="Fibrinogen_C"/>
    <property type="match status" value="1"/>
</dbReference>
<comment type="caution">
    <text evidence="8">The sequence shown here is derived from an EMBL/GenBank/DDBJ whole genome shotgun (WGS) entry which is preliminary data.</text>
</comment>
<proteinExistence type="predicted"/>
<gene>
    <name evidence="8" type="ORF">GOODEAATRI_015070</name>
</gene>
<evidence type="ECO:0000313" key="9">
    <source>
        <dbReference type="Proteomes" id="UP001476798"/>
    </source>
</evidence>
<dbReference type="Gene3D" id="3.90.215.10">
    <property type="entry name" value="Gamma Fibrinogen, chain A, domain 1"/>
    <property type="match status" value="1"/>
</dbReference>
<dbReference type="PROSITE" id="PS51406">
    <property type="entry name" value="FIBRINOGEN_C_2"/>
    <property type="match status" value="1"/>
</dbReference>
<evidence type="ECO:0000256" key="6">
    <source>
        <dbReference type="SAM" id="SignalP"/>
    </source>
</evidence>
<feature type="chain" id="PRO_5045885506" description="Fibrinogen C-terminal domain-containing protein" evidence="6">
    <location>
        <begin position="24"/>
        <end position="321"/>
    </location>
</feature>
<dbReference type="SUPFAM" id="SSF56496">
    <property type="entry name" value="Fibrinogen C-terminal domain-like"/>
    <property type="match status" value="1"/>
</dbReference>
<feature type="signal peptide" evidence="6">
    <location>
        <begin position="1"/>
        <end position="23"/>
    </location>
</feature>
<evidence type="ECO:0000256" key="5">
    <source>
        <dbReference type="SAM" id="Coils"/>
    </source>
</evidence>
<dbReference type="PANTHER" id="PTHR47221:SF5">
    <property type="entry name" value="FIBRINOGEN C-TERMINAL DOMAIN-CONTAINING PROTEIN"/>
    <property type="match status" value="1"/>
</dbReference>
<dbReference type="PANTHER" id="PTHR47221">
    <property type="entry name" value="FIBRINOGEN ALPHA CHAIN"/>
    <property type="match status" value="1"/>
</dbReference>
<evidence type="ECO:0000259" key="7">
    <source>
        <dbReference type="PROSITE" id="PS51406"/>
    </source>
</evidence>
<dbReference type="Proteomes" id="UP001476798">
    <property type="component" value="Unassembled WGS sequence"/>
</dbReference>
<evidence type="ECO:0000256" key="2">
    <source>
        <dbReference type="ARBA" id="ARBA00022525"/>
    </source>
</evidence>
<dbReference type="InterPro" id="IPR036056">
    <property type="entry name" value="Fibrinogen-like_C"/>
</dbReference>
<reference evidence="8 9" key="1">
    <citation type="submission" date="2021-06" db="EMBL/GenBank/DDBJ databases">
        <authorList>
            <person name="Palmer J.M."/>
        </authorList>
    </citation>
    <scope>NUCLEOTIDE SEQUENCE [LARGE SCALE GENOMIC DNA]</scope>
    <source>
        <strain evidence="8 9">GA_2019</strain>
        <tissue evidence="8">Muscle</tissue>
    </source>
</reference>
<keyword evidence="2" id="KW-0964">Secreted</keyword>
<keyword evidence="4" id="KW-0325">Glycoprotein</keyword>
<evidence type="ECO:0000256" key="4">
    <source>
        <dbReference type="ARBA" id="ARBA00023180"/>
    </source>
</evidence>